<evidence type="ECO:0000256" key="2">
    <source>
        <dbReference type="ARBA" id="ARBA00009074"/>
    </source>
</evidence>
<dbReference type="PANTHER" id="PTHR31113:SF13">
    <property type="entry name" value="(RAPE) HYPOTHETICAL PROTEIN"/>
    <property type="match status" value="1"/>
</dbReference>
<sequence>MASSLPATQYLSLDLMMEACEFLFGLTHDIIDIIIEINEDVGETKDQRSLVSSLVDLYLKSTTATLNLFNTVENLVERAKTRQHIIRNAVKQFEAEDTDVGGSKKKKYAKTLEELNKFEATGDPLGEEFFPVYKSVVDQQIKLLEHLCEQKLNLDKKLKKANILKKISYVVLGAAASVVIVIALISPLAPQMGRMAQIWHRPKAATRVSVSEMLAKYENNVKTYKALLISAEKSMEVNKEATETINSQVKNLTGKLSYILEQVDFAVEREEEEEATRLAMQEIMTNVEEFTKKIEEVGEYAATSSKLIVSRNIM</sequence>
<dbReference type="PANTHER" id="PTHR31113">
    <property type="entry name" value="UPF0496 PROTEIN 3-RELATED"/>
    <property type="match status" value="1"/>
</dbReference>
<dbReference type="Pfam" id="PF05055">
    <property type="entry name" value="DUF677"/>
    <property type="match status" value="1"/>
</dbReference>
<dbReference type="EMBL" id="CACVBM020000011">
    <property type="protein sequence ID" value="CAA7012900.1"/>
    <property type="molecule type" value="Genomic_DNA"/>
</dbReference>
<dbReference type="AlphaFoldDB" id="A0A6D2HEY4"/>
<protein>
    <submittedName>
        <fullName evidence="7">Uncharacterized protein</fullName>
    </submittedName>
</protein>
<comment type="similarity">
    <text evidence="2">Belongs to the UPF0496 family.</text>
</comment>
<reference evidence="7" key="1">
    <citation type="submission" date="2020-01" db="EMBL/GenBank/DDBJ databases">
        <authorList>
            <person name="Mishra B."/>
        </authorList>
    </citation>
    <scope>NUCLEOTIDE SEQUENCE [LARGE SCALE GENOMIC DNA]</scope>
</reference>
<keyword evidence="4 6" id="KW-1133">Transmembrane helix</keyword>
<dbReference type="Proteomes" id="UP000467841">
    <property type="component" value="Unassembled WGS sequence"/>
</dbReference>
<evidence type="ECO:0000313" key="7">
    <source>
        <dbReference type="EMBL" id="CAA7012900.1"/>
    </source>
</evidence>
<evidence type="ECO:0000313" key="8">
    <source>
        <dbReference type="Proteomes" id="UP000467841"/>
    </source>
</evidence>
<evidence type="ECO:0000256" key="5">
    <source>
        <dbReference type="ARBA" id="ARBA00023136"/>
    </source>
</evidence>
<accession>A0A6D2HEY4</accession>
<dbReference type="GO" id="GO:0016020">
    <property type="term" value="C:membrane"/>
    <property type="evidence" value="ECO:0007669"/>
    <property type="project" value="UniProtKB-SubCell"/>
</dbReference>
<name>A0A6D2HEY4_9BRAS</name>
<keyword evidence="8" id="KW-1185">Reference proteome</keyword>
<comment type="subcellular location">
    <subcellularLocation>
        <location evidence="1">Membrane</location>
        <topology evidence="1">Multi-pass membrane protein</topology>
    </subcellularLocation>
</comment>
<proteinExistence type="inferred from homology"/>
<dbReference type="InterPro" id="IPR007749">
    <property type="entry name" value="DUF677"/>
</dbReference>
<evidence type="ECO:0000256" key="6">
    <source>
        <dbReference type="SAM" id="Phobius"/>
    </source>
</evidence>
<keyword evidence="3 6" id="KW-0812">Transmembrane</keyword>
<keyword evidence="5 6" id="KW-0472">Membrane</keyword>
<evidence type="ECO:0000256" key="3">
    <source>
        <dbReference type="ARBA" id="ARBA00022692"/>
    </source>
</evidence>
<feature type="transmembrane region" description="Helical" evidence="6">
    <location>
        <begin position="167"/>
        <end position="189"/>
    </location>
</feature>
<evidence type="ECO:0000256" key="1">
    <source>
        <dbReference type="ARBA" id="ARBA00004141"/>
    </source>
</evidence>
<comment type="caution">
    <text evidence="7">The sequence shown here is derived from an EMBL/GenBank/DDBJ whole genome shotgun (WGS) entry which is preliminary data.</text>
</comment>
<evidence type="ECO:0000256" key="4">
    <source>
        <dbReference type="ARBA" id="ARBA00022989"/>
    </source>
</evidence>
<gene>
    <name evidence="7" type="ORF">MERR_LOCUS134</name>
</gene>
<organism evidence="7 8">
    <name type="scientific">Microthlaspi erraticum</name>
    <dbReference type="NCBI Taxonomy" id="1685480"/>
    <lineage>
        <taxon>Eukaryota</taxon>
        <taxon>Viridiplantae</taxon>
        <taxon>Streptophyta</taxon>
        <taxon>Embryophyta</taxon>
        <taxon>Tracheophyta</taxon>
        <taxon>Spermatophyta</taxon>
        <taxon>Magnoliopsida</taxon>
        <taxon>eudicotyledons</taxon>
        <taxon>Gunneridae</taxon>
        <taxon>Pentapetalae</taxon>
        <taxon>rosids</taxon>
        <taxon>malvids</taxon>
        <taxon>Brassicales</taxon>
        <taxon>Brassicaceae</taxon>
        <taxon>Coluteocarpeae</taxon>
        <taxon>Microthlaspi</taxon>
    </lineage>
</organism>